<dbReference type="STRING" id="56484.A0A1Y2F7Y7"/>
<dbReference type="CDD" id="cd10210">
    <property type="entry name" value="ASKHA_NBD_Arp6"/>
    <property type="match status" value="1"/>
</dbReference>
<dbReference type="InterPro" id="IPR043129">
    <property type="entry name" value="ATPase_NBD"/>
</dbReference>
<reference evidence="8 9" key="1">
    <citation type="submission" date="2016-07" db="EMBL/GenBank/DDBJ databases">
        <title>Pervasive Adenine N6-methylation of Active Genes in Fungi.</title>
        <authorList>
            <consortium name="DOE Joint Genome Institute"/>
            <person name="Mondo S.J."/>
            <person name="Dannebaum R.O."/>
            <person name="Kuo R.C."/>
            <person name="Labutti K."/>
            <person name="Haridas S."/>
            <person name="Kuo A."/>
            <person name="Salamov A."/>
            <person name="Ahrendt S.R."/>
            <person name="Lipzen A."/>
            <person name="Sullivan W."/>
            <person name="Andreopoulos W.B."/>
            <person name="Clum A."/>
            <person name="Lindquist E."/>
            <person name="Daum C."/>
            <person name="Ramamoorthy G.K."/>
            <person name="Gryganskyi A."/>
            <person name="Culley D."/>
            <person name="Magnuson J.K."/>
            <person name="James T.Y."/>
            <person name="O'Malley M.A."/>
            <person name="Stajich J.E."/>
            <person name="Spatafora J.W."/>
            <person name="Visel A."/>
            <person name="Grigoriev I.V."/>
        </authorList>
    </citation>
    <scope>NUCLEOTIDE SEQUENCE [LARGE SCALE GENOMIC DNA]</scope>
    <source>
        <strain evidence="8 9">12-1054</strain>
    </source>
</reference>
<dbReference type="InterPro" id="IPR004000">
    <property type="entry name" value="Actin"/>
</dbReference>
<comment type="subunit">
    <text evidence="6">Component of the SWR1 chromatin remodeling complex.</text>
</comment>
<dbReference type="Gene3D" id="3.90.640.10">
    <property type="entry name" value="Actin, Chain A, domain 4"/>
    <property type="match status" value="1"/>
</dbReference>
<dbReference type="EMBL" id="MCFI01000014">
    <property type="protein sequence ID" value="ORY80012.1"/>
    <property type="molecule type" value="Genomic_DNA"/>
</dbReference>
<dbReference type="Proteomes" id="UP000193685">
    <property type="component" value="Unassembled WGS sequence"/>
</dbReference>
<dbReference type="GO" id="GO:0005737">
    <property type="term" value="C:cytoplasm"/>
    <property type="evidence" value="ECO:0007669"/>
    <property type="project" value="UniProtKB-SubCell"/>
</dbReference>
<evidence type="ECO:0000256" key="2">
    <source>
        <dbReference type="ARBA" id="ARBA00005665"/>
    </source>
</evidence>
<dbReference type="Gene3D" id="2.30.36.70">
    <property type="entry name" value="Actin, Chain A, domain 2"/>
    <property type="match status" value="1"/>
</dbReference>
<dbReference type="AlphaFoldDB" id="A0A1Y2F7Y7"/>
<dbReference type="OrthoDB" id="6220758at2759"/>
<comment type="caution">
    <text evidence="8">The sequence shown here is derived from an EMBL/GenBank/DDBJ whole genome shotgun (WGS) entry which is preliminary data.</text>
</comment>
<comment type="similarity">
    <text evidence="2">Belongs to the actin family. ARP6 subfamily.</text>
</comment>
<dbReference type="Pfam" id="PF00022">
    <property type="entry name" value="Actin"/>
    <property type="match status" value="1"/>
</dbReference>
<keyword evidence="4" id="KW-0963">Cytoplasm</keyword>
<evidence type="ECO:0000256" key="4">
    <source>
        <dbReference type="ARBA" id="ARBA00022490"/>
    </source>
</evidence>
<evidence type="ECO:0000256" key="5">
    <source>
        <dbReference type="ARBA" id="ARBA00025222"/>
    </source>
</evidence>
<dbReference type="OMA" id="FFEEYEC"/>
<evidence type="ECO:0000256" key="7">
    <source>
        <dbReference type="ARBA" id="ARBA00073820"/>
    </source>
</evidence>
<accession>A0A1Y2F7Y7</accession>
<name>A0A1Y2F7Y7_PROLT</name>
<keyword evidence="9" id="KW-1185">Reference proteome</keyword>
<dbReference type="Gene3D" id="3.30.420.40">
    <property type="match status" value="2"/>
</dbReference>
<gene>
    <name evidence="8" type="ORF">BCR37DRAFT_349634</name>
</gene>
<dbReference type="RefSeq" id="XP_040724146.1">
    <property type="nucleotide sequence ID" value="XM_040867937.1"/>
</dbReference>
<dbReference type="SUPFAM" id="SSF53067">
    <property type="entry name" value="Actin-like ATPase domain"/>
    <property type="match status" value="2"/>
</dbReference>
<dbReference type="PANTHER" id="PTHR11937">
    <property type="entry name" value="ACTIN"/>
    <property type="match status" value="1"/>
</dbReference>
<comment type="subcellular location">
    <subcellularLocation>
        <location evidence="1">Cytoplasm</location>
    </subcellularLocation>
</comment>
<protein>
    <recommendedName>
        <fullName evidence="3">Actin-like protein ARP6</fullName>
    </recommendedName>
    <alternativeName>
        <fullName evidence="7">Actin-like protein arp6</fullName>
    </alternativeName>
</protein>
<comment type="function">
    <text evidence="5">Component of the SWR1 complex which mediates the ATP-dependent exchange of histone H2A for the H2A variant HZT1 leading to transcriptional regulation of selected genes by chromatin remodeling. Involved in chromosome stability.</text>
</comment>
<organism evidence="8 9">
    <name type="scientific">Protomyces lactucae-debilis</name>
    <dbReference type="NCBI Taxonomy" id="2754530"/>
    <lineage>
        <taxon>Eukaryota</taxon>
        <taxon>Fungi</taxon>
        <taxon>Dikarya</taxon>
        <taxon>Ascomycota</taxon>
        <taxon>Taphrinomycotina</taxon>
        <taxon>Taphrinomycetes</taxon>
        <taxon>Taphrinales</taxon>
        <taxon>Protomycetaceae</taxon>
        <taxon>Protomyces</taxon>
    </lineage>
</organism>
<dbReference type="GO" id="GO:0005634">
    <property type="term" value="C:nucleus"/>
    <property type="evidence" value="ECO:0007669"/>
    <property type="project" value="UniProtKB-ARBA"/>
</dbReference>
<evidence type="ECO:0000256" key="3">
    <source>
        <dbReference type="ARBA" id="ARBA00018633"/>
    </source>
</evidence>
<dbReference type="GeneID" id="63784536"/>
<evidence type="ECO:0000256" key="6">
    <source>
        <dbReference type="ARBA" id="ARBA00063309"/>
    </source>
</evidence>
<sequence length="343" mass="38613">MKTVVLDNGSACIKLIQVSESETDRFSTAPNCVARSKDDRKLFIGPELWPRLQQQPQTMQFKRAHDRGYLTSWETERLIWDELFRTTGVDDALAANVLLILSEPPDNLSTLQEMTDHMVFDYFRFDAFVRCPTALLASYGAASALGDLQGRQREFCLVVDVGFSHTHITPIIDGQVATMHVKRLDIGGKFLTNVLKESISFRHYNMMEETLLVEHIKEACCFVSMEFEKDMERARDGTLKTQYLLPDVATNTPGRLVEAEDIAALSEDAQLLPLTSETFTIPELLFTPSDMSHTQGGVVDGIVQAIETLPRHIQGLLLANIIVLGNSSRFKNFEARLERDLQS</sequence>
<evidence type="ECO:0000256" key="1">
    <source>
        <dbReference type="ARBA" id="ARBA00004496"/>
    </source>
</evidence>
<dbReference type="FunFam" id="3.90.640.10:FF:000014">
    <property type="entry name" value="Putative actin-related protein 6"/>
    <property type="match status" value="1"/>
</dbReference>
<evidence type="ECO:0000313" key="9">
    <source>
        <dbReference type="Proteomes" id="UP000193685"/>
    </source>
</evidence>
<proteinExistence type="inferred from homology"/>
<feature type="non-terminal residue" evidence="8">
    <location>
        <position position="343"/>
    </location>
</feature>
<dbReference type="SMART" id="SM00268">
    <property type="entry name" value="ACTIN"/>
    <property type="match status" value="1"/>
</dbReference>
<evidence type="ECO:0000313" key="8">
    <source>
        <dbReference type="EMBL" id="ORY80012.1"/>
    </source>
</evidence>